<feature type="compositionally biased region" description="Low complexity" evidence="1">
    <location>
        <begin position="32"/>
        <end position="41"/>
    </location>
</feature>
<dbReference type="Pfam" id="PF13354">
    <property type="entry name" value="Beta-lactamase2"/>
    <property type="match status" value="1"/>
</dbReference>
<feature type="signal peptide" evidence="2">
    <location>
        <begin position="1"/>
        <end position="32"/>
    </location>
</feature>
<feature type="region of interest" description="Disordered" evidence="1">
    <location>
        <begin position="32"/>
        <end position="62"/>
    </location>
</feature>
<gene>
    <name evidence="4" type="ORF">HNQ04_001747</name>
</gene>
<proteinExistence type="predicted"/>
<keyword evidence="5" id="KW-1185">Reference proteome</keyword>
<dbReference type="Gene3D" id="3.40.710.10">
    <property type="entry name" value="DD-peptidase/beta-lactamase superfamily"/>
    <property type="match status" value="1"/>
</dbReference>
<organism evidence="4 5">
    <name type="scientific">Deinococcus radiopugnans ATCC 19172</name>
    <dbReference type="NCBI Taxonomy" id="585398"/>
    <lineage>
        <taxon>Bacteria</taxon>
        <taxon>Thermotogati</taxon>
        <taxon>Deinococcota</taxon>
        <taxon>Deinococci</taxon>
        <taxon>Deinococcales</taxon>
        <taxon>Deinococcaceae</taxon>
        <taxon>Deinococcus</taxon>
    </lineage>
</organism>
<dbReference type="InterPro" id="IPR045155">
    <property type="entry name" value="Beta-lactam_cat"/>
</dbReference>
<dbReference type="Proteomes" id="UP000629870">
    <property type="component" value="Unassembled WGS sequence"/>
</dbReference>
<feature type="domain" description="Beta-lactamase class A catalytic" evidence="3">
    <location>
        <begin position="105"/>
        <end position="290"/>
    </location>
</feature>
<dbReference type="InterPro" id="IPR000871">
    <property type="entry name" value="Beta-lactam_class-A"/>
</dbReference>
<dbReference type="PANTHER" id="PTHR35333:SF4">
    <property type="entry name" value="SLR0121 PROTEIN"/>
    <property type="match status" value="1"/>
</dbReference>
<dbReference type="PANTHER" id="PTHR35333">
    <property type="entry name" value="BETA-LACTAMASE"/>
    <property type="match status" value="1"/>
</dbReference>
<protein>
    <submittedName>
        <fullName evidence="4">Beta-lactamase class A</fullName>
    </submittedName>
</protein>
<dbReference type="InterPro" id="IPR012338">
    <property type="entry name" value="Beta-lactam/transpept-like"/>
</dbReference>
<reference evidence="4 5" key="1">
    <citation type="submission" date="2020-08" db="EMBL/GenBank/DDBJ databases">
        <title>Genomic Encyclopedia of Type Strains, Phase IV (KMG-IV): sequencing the most valuable type-strain genomes for metagenomic binning, comparative biology and taxonomic classification.</title>
        <authorList>
            <person name="Goeker M."/>
        </authorList>
    </citation>
    <scope>NUCLEOTIDE SEQUENCE [LARGE SCALE GENOMIC DNA]</scope>
    <source>
        <strain evidence="4 5">DSM 12027</strain>
    </source>
</reference>
<evidence type="ECO:0000259" key="3">
    <source>
        <dbReference type="Pfam" id="PF13354"/>
    </source>
</evidence>
<accession>A0ABR6NUE1</accession>
<feature type="region of interest" description="Disordered" evidence="1">
    <location>
        <begin position="386"/>
        <end position="409"/>
    </location>
</feature>
<evidence type="ECO:0000313" key="5">
    <source>
        <dbReference type="Proteomes" id="UP000629870"/>
    </source>
</evidence>
<evidence type="ECO:0000256" key="2">
    <source>
        <dbReference type="SAM" id="SignalP"/>
    </source>
</evidence>
<dbReference type="EMBL" id="JACHEW010000007">
    <property type="protein sequence ID" value="MBB6016496.1"/>
    <property type="molecule type" value="Genomic_DNA"/>
</dbReference>
<name>A0ABR6NUE1_9DEIO</name>
<evidence type="ECO:0000313" key="4">
    <source>
        <dbReference type="EMBL" id="MBB6016496.1"/>
    </source>
</evidence>
<evidence type="ECO:0000256" key="1">
    <source>
        <dbReference type="SAM" id="MobiDB-lite"/>
    </source>
</evidence>
<comment type="caution">
    <text evidence="4">The sequence shown here is derived from an EMBL/GenBank/DDBJ whole genome shotgun (WGS) entry which is preliminary data.</text>
</comment>
<feature type="chain" id="PRO_5047091124" evidence="2">
    <location>
        <begin position="33"/>
        <end position="409"/>
    </location>
</feature>
<sequence>MGGFIHHWGRRAAVLCGAAALLTGCHRAPATAAQADPGAEPSVRLVPLKPRPDTTLRSPVTSRTDGCLAAAPTVEKAPPPPFALSGRLGLWVAQIDPVTLQPVRAVGTNPDSLFPLASTYKQAVLWALLQEFDAGRLSPTERFDVTRENQSLGSYPFDGSNIKTLSVRMIANSDNTATDILHRRVGLQRVQAVADGLGLCRTRLILPTRDWWAAQAGLSATFNGTSRWASATGETREWLAALIDDEARAYRADYVQSKLDRYFETRHVPADDLRVHNLSTPYEWGTLLAHEFLHSGLSPRAVKWQREVMALGFGKSALSWGPQITAFGGKGGNGWGILTYSGYFQTKDGRQVVYAFMQHGADQTYTMPNTRRAFAWINAGVEAVLGPPPKTGAGQDGTGTKPHSPNTKP</sequence>
<keyword evidence="2" id="KW-0732">Signal</keyword>
<dbReference type="SUPFAM" id="SSF56601">
    <property type="entry name" value="beta-lactamase/transpeptidase-like"/>
    <property type="match status" value="1"/>
</dbReference>